<reference evidence="1 2" key="1">
    <citation type="submission" date="2016-02" db="EMBL/GenBank/DDBJ databases">
        <title>Complete genome sequence of Pseudomonas azotoformans S4.</title>
        <authorList>
            <person name="Fang Y."/>
            <person name="Wu L."/>
            <person name="Feng G."/>
        </authorList>
    </citation>
    <scope>NUCLEOTIDE SEQUENCE [LARGE SCALE GENOMIC DNA]</scope>
    <source>
        <strain evidence="1 2">S4</strain>
    </source>
</reference>
<accession>A0A140GWT5</accession>
<dbReference type="Gene3D" id="1.25.40.10">
    <property type="entry name" value="Tetratricopeptide repeat domain"/>
    <property type="match status" value="1"/>
</dbReference>
<dbReference type="PANTHER" id="PTHR11102">
    <property type="entry name" value="SEL-1-LIKE PROTEIN"/>
    <property type="match status" value="1"/>
</dbReference>
<dbReference type="PANTHER" id="PTHR11102:SF160">
    <property type="entry name" value="ERAD-ASSOCIATED E3 UBIQUITIN-PROTEIN LIGASE COMPONENT HRD3"/>
    <property type="match status" value="1"/>
</dbReference>
<dbReference type="Pfam" id="PF08238">
    <property type="entry name" value="Sel1"/>
    <property type="match status" value="3"/>
</dbReference>
<sequence length="276" mass="30608">MSGCQSTSTQDDPMAGLRCWAFRDEASITRKQVDYIQDRSDKGNLKCKIMLGNLYERGHGVSRDIPKAKALYQAVADVDEQAYLFLADLAQSGLDGPPDYVKTRQFYRRAAAIKDSASADLGLAKLMEEGKGGPQDQQGALALYLSATRSSFGEAWDGIQRLRARGVTLSAEQEQRYNQVWVGTAQSRLKRRMWRVQDEVSAVFKPGPEARHVIVKVQYQQGSALPQLSIEHGSGDSAMDQAVLKGLGEYRFAGEPLLPQGRKTWEVLADVHLKSR</sequence>
<organism evidence="1 2">
    <name type="scientific">Pseudomonas azotoformans</name>
    <dbReference type="NCBI Taxonomy" id="47878"/>
    <lineage>
        <taxon>Bacteria</taxon>
        <taxon>Pseudomonadati</taxon>
        <taxon>Pseudomonadota</taxon>
        <taxon>Gammaproteobacteria</taxon>
        <taxon>Pseudomonadales</taxon>
        <taxon>Pseudomonadaceae</taxon>
        <taxon>Pseudomonas</taxon>
    </lineage>
</organism>
<dbReference type="KEGG" id="pazo:AYR47_27830"/>
<dbReference type="Proteomes" id="UP000070516">
    <property type="component" value="Chromosome"/>
</dbReference>
<evidence type="ECO:0000313" key="2">
    <source>
        <dbReference type="Proteomes" id="UP000070516"/>
    </source>
</evidence>
<evidence type="ECO:0008006" key="3">
    <source>
        <dbReference type="Google" id="ProtNLM"/>
    </source>
</evidence>
<proteinExistence type="predicted"/>
<dbReference type="SMART" id="SM00671">
    <property type="entry name" value="SEL1"/>
    <property type="match status" value="3"/>
</dbReference>
<dbReference type="InterPro" id="IPR011990">
    <property type="entry name" value="TPR-like_helical_dom_sf"/>
</dbReference>
<dbReference type="InterPro" id="IPR050767">
    <property type="entry name" value="Sel1_AlgK"/>
</dbReference>
<dbReference type="SUPFAM" id="SSF81901">
    <property type="entry name" value="HCP-like"/>
    <property type="match status" value="1"/>
</dbReference>
<dbReference type="EMBL" id="CP014546">
    <property type="protein sequence ID" value="AMN82779.1"/>
    <property type="molecule type" value="Genomic_DNA"/>
</dbReference>
<dbReference type="InterPro" id="IPR006597">
    <property type="entry name" value="Sel1-like"/>
</dbReference>
<protein>
    <recommendedName>
        <fullName evidence="3">Sel1 repeat family protein</fullName>
    </recommendedName>
</protein>
<name>A0A140GWT5_PSEAZ</name>
<evidence type="ECO:0000313" key="1">
    <source>
        <dbReference type="EMBL" id="AMN82779.1"/>
    </source>
</evidence>
<gene>
    <name evidence="1" type="ORF">AYR47_27830</name>
</gene>
<dbReference type="AlphaFoldDB" id="A0A140GWT5"/>